<evidence type="ECO:0000313" key="7">
    <source>
        <dbReference type="Proteomes" id="UP001205843"/>
    </source>
</evidence>
<feature type="transmembrane region" description="Helical" evidence="5">
    <location>
        <begin position="39"/>
        <end position="59"/>
    </location>
</feature>
<dbReference type="RefSeq" id="WP_253474490.1">
    <property type="nucleotide sequence ID" value="NZ_JALJXV010000002.1"/>
</dbReference>
<feature type="transmembrane region" description="Helical" evidence="5">
    <location>
        <begin position="91"/>
        <end position="112"/>
    </location>
</feature>
<dbReference type="InterPro" id="IPR007318">
    <property type="entry name" value="Phopholipid_MeTrfase"/>
</dbReference>
<comment type="subcellular location">
    <subcellularLocation>
        <location evidence="1">Endomembrane system</location>
        <topology evidence="1">Multi-pass membrane protein</topology>
    </subcellularLocation>
</comment>
<dbReference type="EMBL" id="JALJXV010000002">
    <property type="protein sequence ID" value="MCP1673670.1"/>
    <property type="molecule type" value="Genomic_DNA"/>
</dbReference>
<evidence type="ECO:0000256" key="2">
    <source>
        <dbReference type="ARBA" id="ARBA00022692"/>
    </source>
</evidence>
<sequence length="152" mass="17118">MRRPWWTLKVLSGFGLIGHYVAASFYPVPGAWLPGLPYAASLGLILFGGGLSLSHYVVLKRRNAVVEHPERLLSRPGLYRFIRHPMYSGDCCLYAGLALYPLSWISLLLWLAGSVAIVRQAQIEDAQMAARFGAEHAAWRRRTGLLLPRFRR</sequence>
<dbReference type="GO" id="GO:0012505">
    <property type="term" value="C:endomembrane system"/>
    <property type="evidence" value="ECO:0007669"/>
    <property type="project" value="UniProtKB-SubCell"/>
</dbReference>
<accession>A0AAE3KA25</accession>
<evidence type="ECO:0000256" key="5">
    <source>
        <dbReference type="SAM" id="Phobius"/>
    </source>
</evidence>
<organism evidence="6 7">
    <name type="scientific">Natronocella acetinitrilica</name>
    <dbReference type="NCBI Taxonomy" id="414046"/>
    <lineage>
        <taxon>Bacteria</taxon>
        <taxon>Pseudomonadati</taxon>
        <taxon>Pseudomonadota</taxon>
        <taxon>Gammaproteobacteria</taxon>
        <taxon>Chromatiales</taxon>
        <taxon>Ectothiorhodospiraceae</taxon>
        <taxon>Natronocella</taxon>
    </lineage>
</organism>
<dbReference type="Proteomes" id="UP001205843">
    <property type="component" value="Unassembled WGS sequence"/>
</dbReference>
<keyword evidence="2 5" id="KW-0812">Transmembrane</keyword>
<reference evidence="6" key="1">
    <citation type="submission" date="2022-03" db="EMBL/GenBank/DDBJ databases">
        <title>Genomic Encyclopedia of Type Strains, Phase III (KMG-III): the genomes of soil and plant-associated and newly described type strains.</title>
        <authorList>
            <person name="Whitman W."/>
        </authorList>
    </citation>
    <scope>NUCLEOTIDE SEQUENCE</scope>
    <source>
        <strain evidence="6">ANL 6-2</strain>
    </source>
</reference>
<dbReference type="Gene3D" id="1.20.120.1630">
    <property type="match status" value="1"/>
</dbReference>
<keyword evidence="7" id="KW-1185">Reference proteome</keyword>
<evidence type="ECO:0000256" key="1">
    <source>
        <dbReference type="ARBA" id="ARBA00004127"/>
    </source>
</evidence>
<protein>
    <submittedName>
        <fullName evidence="6">Protein-S-isoprenylcysteine O-methyltransferase Ste14</fullName>
    </submittedName>
</protein>
<dbReference type="Pfam" id="PF04191">
    <property type="entry name" value="PEMT"/>
    <property type="match status" value="1"/>
</dbReference>
<evidence type="ECO:0000256" key="4">
    <source>
        <dbReference type="ARBA" id="ARBA00023136"/>
    </source>
</evidence>
<keyword evidence="3 5" id="KW-1133">Transmembrane helix</keyword>
<name>A0AAE3KA25_9GAMM</name>
<evidence type="ECO:0000313" key="6">
    <source>
        <dbReference type="EMBL" id="MCP1673670.1"/>
    </source>
</evidence>
<comment type="caution">
    <text evidence="6">The sequence shown here is derived from an EMBL/GenBank/DDBJ whole genome shotgun (WGS) entry which is preliminary data.</text>
</comment>
<keyword evidence="4 5" id="KW-0472">Membrane</keyword>
<evidence type="ECO:0000256" key="3">
    <source>
        <dbReference type="ARBA" id="ARBA00022989"/>
    </source>
</evidence>
<proteinExistence type="predicted"/>
<dbReference type="AlphaFoldDB" id="A0AAE3KA25"/>
<gene>
    <name evidence="6" type="ORF">J2T57_000769</name>
</gene>